<keyword evidence="6" id="KW-0999">Mitochondrion inner membrane</keyword>
<dbReference type="InterPro" id="IPR036249">
    <property type="entry name" value="Thioredoxin-like_sf"/>
</dbReference>
<dbReference type="PANTHER" id="PTHR12878">
    <property type="entry name" value="NADH-UBIQUINONE OXIDOREDUCTASE B8 SUBUNIT"/>
    <property type="match status" value="1"/>
</dbReference>
<keyword evidence="12" id="KW-1185">Reference proteome</keyword>
<evidence type="ECO:0000256" key="6">
    <source>
        <dbReference type="ARBA" id="ARBA00022792"/>
    </source>
</evidence>
<dbReference type="STRING" id="329046.A0A1Y2CDJ4"/>
<gene>
    <name evidence="11" type="ORF">BCR33DRAFT_850008</name>
</gene>
<dbReference type="GO" id="GO:0005743">
    <property type="term" value="C:mitochondrial inner membrane"/>
    <property type="evidence" value="ECO:0007669"/>
    <property type="project" value="UniProtKB-SubCell"/>
</dbReference>
<comment type="caution">
    <text evidence="11">The sequence shown here is derived from an EMBL/GenBank/DDBJ whole genome shotgun (WGS) entry which is preliminary data.</text>
</comment>
<keyword evidence="4" id="KW-0813">Transport</keyword>
<evidence type="ECO:0000259" key="10">
    <source>
        <dbReference type="SMART" id="SM00916"/>
    </source>
</evidence>
<dbReference type="PIRSF" id="PIRSF005822">
    <property type="entry name" value="NDUA2"/>
    <property type="match status" value="1"/>
</dbReference>
<evidence type="ECO:0000313" key="12">
    <source>
        <dbReference type="Proteomes" id="UP000193642"/>
    </source>
</evidence>
<dbReference type="InterPro" id="IPR007741">
    <property type="entry name" value="Ribosomal_mL43/mS25/NADH_DH"/>
</dbReference>
<accession>A0A1Y2CDJ4</accession>
<comment type="subcellular location">
    <subcellularLocation>
        <location evidence="2">Mitochondrion inner membrane</location>
        <topology evidence="2">Peripheral membrane protein</topology>
        <orientation evidence="2">Matrix side</orientation>
    </subcellularLocation>
</comment>
<dbReference type="Gene3D" id="3.40.30.10">
    <property type="entry name" value="Glutaredoxin"/>
    <property type="match status" value="1"/>
</dbReference>
<protein>
    <recommendedName>
        <fullName evidence="10">Ribosomal protein/NADH dehydrogenase domain-containing protein</fullName>
    </recommendedName>
</protein>
<comment type="similarity">
    <text evidence="3">Belongs to the complex I NDUFA2 subunit family.</text>
</comment>
<evidence type="ECO:0000256" key="4">
    <source>
        <dbReference type="ARBA" id="ARBA00022448"/>
    </source>
</evidence>
<dbReference type="SMART" id="SM00916">
    <property type="entry name" value="L51_S25_CI-B8"/>
    <property type="match status" value="1"/>
</dbReference>
<keyword evidence="5" id="KW-0679">Respiratory chain</keyword>
<dbReference type="OrthoDB" id="10250268at2759"/>
<sequence>MTIGRFTQQLKELRIHCSQTAAGSKGTRDFVLNQFAQIKSANPTIPILVREAQNVEARVFGRYANGVERKIVLESLDESSVAEKIRQIVETAPSRAQV</sequence>
<keyword evidence="8" id="KW-0496">Mitochondrion</keyword>
<organism evidence="11 12">
    <name type="scientific">Rhizoclosmatium globosum</name>
    <dbReference type="NCBI Taxonomy" id="329046"/>
    <lineage>
        <taxon>Eukaryota</taxon>
        <taxon>Fungi</taxon>
        <taxon>Fungi incertae sedis</taxon>
        <taxon>Chytridiomycota</taxon>
        <taxon>Chytridiomycota incertae sedis</taxon>
        <taxon>Chytridiomycetes</taxon>
        <taxon>Chytridiales</taxon>
        <taxon>Chytriomycetaceae</taxon>
        <taxon>Rhizoclosmatium</taxon>
    </lineage>
</organism>
<dbReference type="Proteomes" id="UP000193642">
    <property type="component" value="Unassembled WGS sequence"/>
</dbReference>
<evidence type="ECO:0000256" key="1">
    <source>
        <dbReference type="ARBA" id="ARBA00003195"/>
    </source>
</evidence>
<dbReference type="InterPro" id="IPR016464">
    <property type="entry name" value="NADH_Ub_cplx-1_asu_su-2"/>
</dbReference>
<dbReference type="AlphaFoldDB" id="A0A1Y2CDJ4"/>
<evidence type="ECO:0000256" key="2">
    <source>
        <dbReference type="ARBA" id="ARBA00004443"/>
    </source>
</evidence>
<evidence type="ECO:0000256" key="9">
    <source>
        <dbReference type="ARBA" id="ARBA00023136"/>
    </source>
</evidence>
<evidence type="ECO:0000256" key="3">
    <source>
        <dbReference type="ARBA" id="ARBA00008939"/>
    </source>
</evidence>
<feature type="domain" description="Ribosomal protein/NADH dehydrogenase" evidence="10">
    <location>
        <begin position="19"/>
        <end position="92"/>
    </location>
</feature>
<dbReference type="SUPFAM" id="SSF52833">
    <property type="entry name" value="Thioredoxin-like"/>
    <property type="match status" value="1"/>
</dbReference>
<reference evidence="11 12" key="1">
    <citation type="submission" date="2016-07" db="EMBL/GenBank/DDBJ databases">
        <title>Pervasive Adenine N6-methylation of Active Genes in Fungi.</title>
        <authorList>
            <consortium name="DOE Joint Genome Institute"/>
            <person name="Mondo S.J."/>
            <person name="Dannebaum R.O."/>
            <person name="Kuo R.C."/>
            <person name="Labutti K."/>
            <person name="Haridas S."/>
            <person name="Kuo A."/>
            <person name="Salamov A."/>
            <person name="Ahrendt S.R."/>
            <person name="Lipzen A."/>
            <person name="Sullivan W."/>
            <person name="Andreopoulos W.B."/>
            <person name="Clum A."/>
            <person name="Lindquist E."/>
            <person name="Daum C."/>
            <person name="Ramamoorthy G.K."/>
            <person name="Gryganskyi A."/>
            <person name="Culley D."/>
            <person name="Magnuson J.K."/>
            <person name="James T.Y."/>
            <person name="O'Malley M.A."/>
            <person name="Stajich J.E."/>
            <person name="Spatafora J.W."/>
            <person name="Visel A."/>
            <person name="Grigoriev I.V."/>
        </authorList>
    </citation>
    <scope>NUCLEOTIDE SEQUENCE [LARGE SCALE GENOMIC DNA]</scope>
    <source>
        <strain evidence="11 12">JEL800</strain>
    </source>
</reference>
<dbReference type="Pfam" id="PF05047">
    <property type="entry name" value="L51_S25_CI-B8"/>
    <property type="match status" value="1"/>
</dbReference>
<name>A0A1Y2CDJ4_9FUNG</name>
<keyword evidence="9" id="KW-0472">Membrane</keyword>
<proteinExistence type="inferred from homology"/>
<evidence type="ECO:0000256" key="7">
    <source>
        <dbReference type="ARBA" id="ARBA00022982"/>
    </source>
</evidence>
<dbReference type="PANTHER" id="PTHR12878:SF0">
    <property type="entry name" value="NADH DEHYDROGENASE [UBIQUINONE] 1 ALPHA SUBCOMPLEX SUBUNIT 2"/>
    <property type="match status" value="1"/>
</dbReference>
<evidence type="ECO:0000256" key="8">
    <source>
        <dbReference type="ARBA" id="ARBA00023128"/>
    </source>
</evidence>
<comment type="function">
    <text evidence="1">Accessory subunit of the mitochondrial membrane respiratory chain NADH dehydrogenase (Complex I), that is believed not to be involved in catalysis. Complex I functions in the transfer of electrons from NADH to the respiratory chain. The immediate electron acceptor for the enzyme is believed to be ubiquinone.</text>
</comment>
<keyword evidence="7" id="KW-0249">Electron transport</keyword>
<dbReference type="EMBL" id="MCGO01000020">
    <property type="protein sequence ID" value="ORY45103.1"/>
    <property type="molecule type" value="Genomic_DNA"/>
</dbReference>
<evidence type="ECO:0000256" key="5">
    <source>
        <dbReference type="ARBA" id="ARBA00022660"/>
    </source>
</evidence>
<evidence type="ECO:0000313" key="11">
    <source>
        <dbReference type="EMBL" id="ORY45103.1"/>
    </source>
</evidence>